<protein>
    <submittedName>
        <fullName evidence="9">Succinate dehydrogenase cytochrome b subunit</fullName>
    </submittedName>
</protein>
<feature type="transmembrane region" description="Helical" evidence="8">
    <location>
        <begin position="22"/>
        <end position="41"/>
    </location>
</feature>
<keyword evidence="5 8" id="KW-1133">Transmembrane helix</keyword>
<feature type="transmembrane region" description="Helical" evidence="8">
    <location>
        <begin position="78"/>
        <end position="99"/>
    </location>
</feature>
<dbReference type="InterPro" id="IPR034804">
    <property type="entry name" value="SQR/QFR_C/D"/>
</dbReference>
<organism evidence="9 10">
    <name type="scientific">Terrabacter terrae</name>
    <dbReference type="NCBI Taxonomy" id="318434"/>
    <lineage>
        <taxon>Bacteria</taxon>
        <taxon>Bacillati</taxon>
        <taxon>Actinomycetota</taxon>
        <taxon>Actinomycetes</taxon>
        <taxon>Micrococcales</taxon>
        <taxon>Intrasporangiaceae</taxon>
        <taxon>Terrabacter</taxon>
    </lineage>
</organism>
<keyword evidence="3 8" id="KW-0812">Transmembrane</keyword>
<dbReference type="InterPro" id="IPR000701">
    <property type="entry name" value="SuccDH_FuR_B_TM-su"/>
</dbReference>
<evidence type="ECO:0000256" key="5">
    <source>
        <dbReference type="ARBA" id="ARBA00022989"/>
    </source>
</evidence>
<evidence type="ECO:0000313" key="9">
    <source>
        <dbReference type="EMBL" id="GAA2022047.1"/>
    </source>
</evidence>
<dbReference type="Proteomes" id="UP001501285">
    <property type="component" value="Unassembled WGS sequence"/>
</dbReference>
<gene>
    <name evidence="9" type="ORF">GCM10009740_08670</name>
</gene>
<evidence type="ECO:0000256" key="1">
    <source>
        <dbReference type="ARBA" id="ARBA00004370"/>
    </source>
</evidence>
<reference evidence="9 10" key="1">
    <citation type="journal article" date="2019" name="Int. J. Syst. Evol. Microbiol.">
        <title>The Global Catalogue of Microorganisms (GCM) 10K type strain sequencing project: providing services to taxonomists for standard genome sequencing and annotation.</title>
        <authorList>
            <consortium name="The Broad Institute Genomics Platform"/>
            <consortium name="The Broad Institute Genome Sequencing Center for Infectious Disease"/>
            <person name="Wu L."/>
            <person name="Ma J."/>
        </authorList>
    </citation>
    <scope>NUCLEOTIDE SEQUENCE [LARGE SCALE GENOMIC DNA]</scope>
    <source>
        <strain evidence="9 10">JCM 14283</strain>
    </source>
</reference>
<dbReference type="SUPFAM" id="SSF81343">
    <property type="entry name" value="Fumarate reductase respiratory complex transmembrane subunits"/>
    <property type="match status" value="1"/>
</dbReference>
<proteinExistence type="predicted"/>
<keyword evidence="7 8" id="KW-0472">Membrane</keyword>
<evidence type="ECO:0000256" key="6">
    <source>
        <dbReference type="ARBA" id="ARBA00023004"/>
    </source>
</evidence>
<keyword evidence="6" id="KW-0408">Iron</keyword>
<feature type="transmembrane region" description="Helical" evidence="8">
    <location>
        <begin position="169"/>
        <end position="191"/>
    </location>
</feature>
<accession>A0ABN2TVT9</accession>
<dbReference type="EMBL" id="BAAANB010000001">
    <property type="protein sequence ID" value="GAA2022047.1"/>
    <property type="molecule type" value="Genomic_DNA"/>
</dbReference>
<dbReference type="Pfam" id="PF01127">
    <property type="entry name" value="Sdh_cyt"/>
    <property type="match status" value="1"/>
</dbReference>
<keyword evidence="4" id="KW-0479">Metal-binding</keyword>
<dbReference type="NCBIfam" id="TIGR02046">
    <property type="entry name" value="sdhC_b558_fam"/>
    <property type="match status" value="1"/>
</dbReference>
<evidence type="ECO:0000313" key="10">
    <source>
        <dbReference type="Proteomes" id="UP001501285"/>
    </source>
</evidence>
<feature type="transmembrane region" description="Helical" evidence="8">
    <location>
        <begin position="130"/>
        <end position="149"/>
    </location>
</feature>
<name>A0ABN2TVT9_9MICO</name>
<comment type="caution">
    <text evidence="9">The sequence shown here is derived from an EMBL/GenBank/DDBJ whole genome shotgun (WGS) entry which is preliminary data.</text>
</comment>
<sequence length="240" mass="26167">MATNTLPATGNKRPASARRTTVFMKLLMALSGALFVLYVLMHMYGNLKIFGGVQAFDEYALHLRTILMPILPFGGFLWIFRAVLVVSLVAHAYAAFWLWSRANGARSNRYVAKQAAVATVRSRAMRWGGVALLLFLVWHLLQFTILKINVGNEAAGDSAGKLVISSFQVWWVVVIYLLALVALGLHLWHGVWSGAQTLGWTSSTKARRTAKATGLVIALVTAVGFALPPLAILFGLVKGS</sequence>
<evidence type="ECO:0000256" key="4">
    <source>
        <dbReference type="ARBA" id="ARBA00022723"/>
    </source>
</evidence>
<keyword evidence="2" id="KW-0349">Heme</keyword>
<dbReference type="InterPro" id="IPR011138">
    <property type="entry name" value="Cytochrome_b-558"/>
</dbReference>
<evidence type="ECO:0000256" key="2">
    <source>
        <dbReference type="ARBA" id="ARBA00022617"/>
    </source>
</evidence>
<evidence type="ECO:0000256" key="3">
    <source>
        <dbReference type="ARBA" id="ARBA00022692"/>
    </source>
</evidence>
<dbReference type="RefSeq" id="WP_343988060.1">
    <property type="nucleotide sequence ID" value="NZ_BAAANB010000001.1"/>
</dbReference>
<dbReference type="CDD" id="cd03498">
    <property type="entry name" value="SQR_TypeB_2_TM"/>
    <property type="match status" value="1"/>
</dbReference>
<feature type="transmembrane region" description="Helical" evidence="8">
    <location>
        <begin position="212"/>
        <end position="237"/>
    </location>
</feature>
<comment type="subcellular location">
    <subcellularLocation>
        <location evidence="1">Membrane</location>
    </subcellularLocation>
</comment>
<evidence type="ECO:0000256" key="8">
    <source>
        <dbReference type="SAM" id="Phobius"/>
    </source>
</evidence>
<keyword evidence="10" id="KW-1185">Reference proteome</keyword>
<evidence type="ECO:0000256" key="7">
    <source>
        <dbReference type="ARBA" id="ARBA00023136"/>
    </source>
</evidence>
<dbReference type="Gene3D" id="1.20.1300.10">
    <property type="entry name" value="Fumarate reductase/succinate dehydrogenase, transmembrane subunit"/>
    <property type="match status" value="1"/>
</dbReference>